<dbReference type="EMBL" id="DS114351">
    <property type="protein sequence ID" value="EAX88129.1"/>
    <property type="molecule type" value="Genomic_DNA"/>
</dbReference>
<dbReference type="Gene3D" id="3.40.50.300">
    <property type="entry name" value="P-loop containing nucleotide triphosphate hydrolases"/>
    <property type="match status" value="1"/>
</dbReference>
<dbReference type="SUPFAM" id="SSF52540">
    <property type="entry name" value="P-loop containing nucleoside triphosphate hydrolases"/>
    <property type="match status" value="1"/>
</dbReference>
<dbReference type="VEuPathDB" id="TrichDB:TVAGG3_0870610"/>
<name>A2G3Y4_TRIV3</name>
<dbReference type="RefSeq" id="XP_001301059.1">
    <property type="nucleotide sequence ID" value="XM_001301058.1"/>
</dbReference>
<reference evidence="2" key="1">
    <citation type="submission" date="2006-10" db="EMBL/GenBank/DDBJ databases">
        <authorList>
            <person name="Amadeo P."/>
            <person name="Zhao Q."/>
            <person name="Wortman J."/>
            <person name="Fraser-Liggett C."/>
            <person name="Carlton J."/>
        </authorList>
    </citation>
    <scope>NUCLEOTIDE SEQUENCE</scope>
    <source>
        <strain evidence="2">G3</strain>
    </source>
</reference>
<dbReference type="Proteomes" id="UP000001542">
    <property type="component" value="Unassembled WGS sequence"/>
</dbReference>
<feature type="transmembrane region" description="Helical" evidence="1">
    <location>
        <begin position="12"/>
        <end position="34"/>
    </location>
</feature>
<dbReference type="InParanoid" id="A2G3Y4"/>
<dbReference type="OrthoDB" id="10539775at2759"/>
<evidence type="ECO:0000313" key="3">
    <source>
        <dbReference type="Proteomes" id="UP000001542"/>
    </source>
</evidence>
<dbReference type="VEuPathDB" id="TrichDB:TVAG_112100"/>
<dbReference type="AlphaFoldDB" id="A2G3Y4"/>
<gene>
    <name evidence="2" type="ORF">TVAG_112100</name>
</gene>
<keyword evidence="1" id="KW-0812">Transmembrane</keyword>
<proteinExistence type="predicted"/>
<keyword evidence="1" id="KW-1133">Transmembrane helix</keyword>
<dbReference type="KEGG" id="tva:4745785"/>
<evidence type="ECO:0000256" key="1">
    <source>
        <dbReference type="SAM" id="Phobius"/>
    </source>
</evidence>
<reference evidence="2" key="2">
    <citation type="journal article" date="2007" name="Science">
        <title>Draft genome sequence of the sexually transmitted pathogen Trichomonas vaginalis.</title>
        <authorList>
            <person name="Carlton J.M."/>
            <person name="Hirt R.P."/>
            <person name="Silva J.C."/>
            <person name="Delcher A.L."/>
            <person name="Schatz M."/>
            <person name="Zhao Q."/>
            <person name="Wortman J.R."/>
            <person name="Bidwell S.L."/>
            <person name="Alsmark U.C.M."/>
            <person name="Besteiro S."/>
            <person name="Sicheritz-Ponten T."/>
            <person name="Noel C.J."/>
            <person name="Dacks J.B."/>
            <person name="Foster P.G."/>
            <person name="Simillion C."/>
            <person name="Van de Peer Y."/>
            <person name="Miranda-Saavedra D."/>
            <person name="Barton G.J."/>
            <person name="Westrop G.D."/>
            <person name="Mueller S."/>
            <person name="Dessi D."/>
            <person name="Fiori P.L."/>
            <person name="Ren Q."/>
            <person name="Paulsen I."/>
            <person name="Zhang H."/>
            <person name="Bastida-Corcuera F.D."/>
            <person name="Simoes-Barbosa A."/>
            <person name="Brown M.T."/>
            <person name="Hayes R.D."/>
            <person name="Mukherjee M."/>
            <person name="Okumura C.Y."/>
            <person name="Schneider R."/>
            <person name="Smith A.J."/>
            <person name="Vanacova S."/>
            <person name="Villalvazo M."/>
            <person name="Haas B.J."/>
            <person name="Pertea M."/>
            <person name="Feldblyum T.V."/>
            <person name="Utterback T.R."/>
            <person name="Shu C.L."/>
            <person name="Osoegawa K."/>
            <person name="de Jong P.J."/>
            <person name="Hrdy I."/>
            <person name="Horvathova L."/>
            <person name="Zubacova Z."/>
            <person name="Dolezal P."/>
            <person name="Malik S.B."/>
            <person name="Logsdon J.M. Jr."/>
            <person name="Henze K."/>
            <person name="Gupta A."/>
            <person name="Wang C.C."/>
            <person name="Dunne R.L."/>
            <person name="Upcroft J.A."/>
            <person name="Upcroft P."/>
            <person name="White O."/>
            <person name="Salzberg S.L."/>
            <person name="Tang P."/>
            <person name="Chiu C.-H."/>
            <person name="Lee Y.-S."/>
            <person name="Embley T.M."/>
            <person name="Coombs G.H."/>
            <person name="Mottram J.C."/>
            <person name="Tachezy J."/>
            <person name="Fraser-Liggett C.M."/>
            <person name="Johnson P.J."/>
        </authorList>
    </citation>
    <scope>NUCLEOTIDE SEQUENCE [LARGE SCALE GENOMIC DNA]</scope>
    <source>
        <strain evidence="2">G3</strain>
    </source>
</reference>
<keyword evidence="1" id="KW-0472">Membrane</keyword>
<keyword evidence="3" id="KW-1185">Reference proteome</keyword>
<accession>A2G3Y4</accession>
<protein>
    <recommendedName>
        <fullName evidence="4">ATPase domain-containing protein</fullName>
    </recommendedName>
</protein>
<evidence type="ECO:0008006" key="4">
    <source>
        <dbReference type="Google" id="ProtNLM"/>
    </source>
</evidence>
<sequence>MNQKNKQSAFSSTIIFILSGVIALVIACVGYLFYKASLFTQLLDQPIPYVPDEKLDSVLRRYTEEEKHKEILLIYGPPGVGKTRGILEFSQKYRKEGNLVIDFDLITYSNYATEKDLIDHICTAIIQAFREIDGTPFKAAALKDILDRVASTTSFIATNKIGKHYFLGLIRDPLLQRAASYLISAVETSTEKGANLKAATLYEALETLNEALHSLIVIHEPYKLYQTEDCKNYCVETTQFFSKLFASSERAFTTGVVFDVANQTKLPLFHKQGIRFVRVLEFSQETGSNALYNIFRAPQFKTIYQTFGGIGLYFARVNELLLSGYTLIEAQKLLLDDIKYKVTKVINTAEDQKAMKEVLKTLVQKDPKNSNAPDKIRESLLAEGLFYYSNDSLDTLMPSSTAVVTAITDVLKISKKTAAKAK</sequence>
<dbReference type="PROSITE" id="PS51257">
    <property type="entry name" value="PROKAR_LIPOPROTEIN"/>
    <property type="match status" value="1"/>
</dbReference>
<evidence type="ECO:0000313" key="2">
    <source>
        <dbReference type="EMBL" id="EAX88129.1"/>
    </source>
</evidence>
<organism evidence="2 3">
    <name type="scientific">Trichomonas vaginalis (strain ATCC PRA-98 / G3)</name>
    <dbReference type="NCBI Taxonomy" id="412133"/>
    <lineage>
        <taxon>Eukaryota</taxon>
        <taxon>Metamonada</taxon>
        <taxon>Parabasalia</taxon>
        <taxon>Trichomonadida</taxon>
        <taxon>Trichomonadidae</taxon>
        <taxon>Trichomonas</taxon>
    </lineage>
</organism>
<dbReference type="InterPro" id="IPR027417">
    <property type="entry name" value="P-loop_NTPase"/>
</dbReference>